<evidence type="ECO:0000313" key="4">
    <source>
        <dbReference type="EMBL" id="PKW14539.1"/>
    </source>
</evidence>
<evidence type="ECO:0000313" key="5">
    <source>
        <dbReference type="Proteomes" id="UP000233786"/>
    </source>
</evidence>
<evidence type="ECO:0000313" key="3">
    <source>
        <dbReference type="EMBL" id="PKW14122.1"/>
    </source>
</evidence>
<dbReference type="GO" id="GO:0003677">
    <property type="term" value="F:DNA binding"/>
    <property type="evidence" value="ECO:0007669"/>
    <property type="project" value="InterPro"/>
</dbReference>
<sequence>MRTWEEGVQDQCVSNDLDTLLTALYVLVDDHVAPARTGRGRRPELTDSELVCLAVAQVLLGYHSERRWIRHIHSTPQWRAMFRFLPKQSGYHKRLKSAEPLLCKTILILASCCPSWFDDLWITDATPVPCGMSRETVKRSDLAGHAGYGYCASHSRFYWGLKLYLVCTGDGMPIMWCLAHPKIGERQVLAALLDHNHPLIRDGQVLLADKGFSGKSFKELTEEKAVRLLRPDRKDETYRNGNLGGVRQWIESVNQTLKGQLGLEHHGGRTPAGVFTRVAQRLLAMAAGIWHNWTTGVTSKRSLIAYDH</sequence>
<proteinExistence type="predicted"/>
<dbReference type="EMBL" id="PJNB01000001">
    <property type="protein sequence ID" value="PKW14122.1"/>
    <property type="molecule type" value="Genomic_DNA"/>
</dbReference>
<evidence type="ECO:0000259" key="1">
    <source>
        <dbReference type="Pfam" id="PF01609"/>
    </source>
</evidence>
<dbReference type="AlphaFoldDB" id="A0A2N3XRY1"/>
<reference evidence="2 5" key="1">
    <citation type="submission" date="2017-12" db="EMBL/GenBank/DDBJ databases">
        <title>Sequencing the genomes of 1000 Actinobacteria strains.</title>
        <authorList>
            <person name="Klenk H.-P."/>
        </authorList>
    </citation>
    <scope>NUCLEOTIDE SEQUENCE [LARGE SCALE GENOMIC DNA]</scope>
    <source>
        <strain evidence="5">ATCC 49460 / DSM 44228 / JCM 9375 / NBRC 15153 / NRRL 18395 / A83543.1</strain>
        <strain evidence="2">DSM 44228</strain>
    </source>
</reference>
<dbReference type="Pfam" id="PF01609">
    <property type="entry name" value="DDE_Tnp_1"/>
    <property type="match status" value="1"/>
</dbReference>
<dbReference type="EMBL" id="PJNB01000001">
    <property type="protein sequence ID" value="PKW14539.1"/>
    <property type="molecule type" value="Genomic_DNA"/>
</dbReference>
<organism evidence="2 5">
    <name type="scientific">Saccharopolyspora spinosa</name>
    <dbReference type="NCBI Taxonomy" id="60894"/>
    <lineage>
        <taxon>Bacteria</taxon>
        <taxon>Bacillati</taxon>
        <taxon>Actinomycetota</taxon>
        <taxon>Actinomycetes</taxon>
        <taxon>Pseudonocardiales</taxon>
        <taxon>Pseudonocardiaceae</taxon>
        <taxon>Saccharopolyspora</taxon>
    </lineage>
</organism>
<evidence type="ECO:0000313" key="2">
    <source>
        <dbReference type="EMBL" id="PKW13370.1"/>
    </source>
</evidence>
<dbReference type="NCBIfam" id="NF033520">
    <property type="entry name" value="transpos_IS982"/>
    <property type="match status" value="1"/>
</dbReference>
<name>A0A2N3XRY1_SACSN</name>
<dbReference type="EMBL" id="PJNB01000001">
    <property type="protein sequence ID" value="PKW13370.1"/>
    <property type="molecule type" value="Genomic_DNA"/>
</dbReference>
<feature type="domain" description="Transposase IS4-like" evidence="1">
    <location>
        <begin position="118"/>
        <end position="284"/>
    </location>
</feature>
<dbReference type="InterPro" id="IPR002559">
    <property type="entry name" value="Transposase_11"/>
</dbReference>
<gene>
    <name evidence="2" type="ORF">A8926_0894</name>
    <name evidence="3" type="ORF">A8926_1713</name>
    <name evidence="4" type="ORF">A8926_2160</name>
</gene>
<protein>
    <submittedName>
        <fullName evidence="2">DDE family transposase</fullName>
    </submittedName>
</protein>
<dbReference type="Proteomes" id="UP000233786">
    <property type="component" value="Unassembled WGS sequence"/>
</dbReference>
<keyword evidence="5" id="KW-1185">Reference proteome</keyword>
<comment type="caution">
    <text evidence="2">The sequence shown here is derived from an EMBL/GenBank/DDBJ whole genome shotgun (WGS) entry which is preliminary data.</text>
</comment>
<dbReference type="GO" id="GO:0004803">
    <property type="term" value="F:transposase activity"/>
    <property type="evidence" value="ECO:0007669"/>
    <property type="project" value="InterPro"/>
</dbReference>
<dbReference type="GO" id="GO:0006313">
    <property type="term" value="P:DNA transposition"/>
    <property type="evidence" value="ECO:0007669"/>
    <property type="project" value="InterPro"/>
</dbReference>
<accession>A0A2N3XRY1</accession>